<organism evidence="2 3">
    <name type="scientific">Pandoraea terrae</name>
    <dbReference type="NCBI Taxonomy" id="1537710"/>
    <lineage>
        <taxon>Bacteria</taxon>
        <taxon>Pseudomonadati</taxon>
        <taxon>Pseudomonadota</taxon>
        <taxon>Betaproteobacteria</taxon>
        <taxon>Burkholderiales</taxon>
        <taxon>Burkholderiaceae</taxon>
        <taxon>Pandoraea</taxon>
    </lineage>
</organism>
<dbReference type="Proteomes" id="UP000414233">
    <property type="component" value="Unassembled WGS sequence"/>
</dbReference>
<name>A0A5E4Y8Q6_9BURK</name>
<evidence type="ECO:0000313" key="2">
    <source>
        <dbReference type="EMBL" id="VVE45034.1"/>
    </source>
</evidence>
<evidence type="ECO:0000256" key="1">
    <source>
        <dbReference type="SAM" id="MobiDB-lite"/>
    </source>
</evidence>
<evidence type="ECO:0000313" key="3">
    <source>
        <dbReference type="Proteomes" id="UP000414233"/>
    </source>
</evidence>
<feature type="compositionally biased region" description="Basic residues" evidence="1">
    <location>
        <begin position="115"/>
        <end position="125"/>
    </location>
</feature>
<feature type="region of interest" description="Disordered" evidence="1">
    <location>
        <begin position="95"/>
        <end position="132"/>
    </location>
</feature>
<protein>
    <submittedName>
        <fullName evidence="2">Uncharacterized protein</fullName>
    </submittedName>
</protein>
<dbReference type="RefSeq" id="WP_150699050.1">
    <property type="nucleotide sequence ID" value="NZ_CABPRZ010000022.1"/>
</dbReference>
<reference evidence="2 3" key="1">
    <citation type="submission" date="2019-08" db="EMBL/GenBank/DDBJ databases">
        <authorList>
            <person name="Peeters C."/>
        </authorList>
    </citation>
    <scope>NUCLEOTIDE SEQUENCE [LARGE SCALE GENOMIC DNA]</scope>
    <source>
        <strain evidence="2 3">LMG 30175</strain>
    </source>
</reference>
<accession>A0A5E4Y8Q6</accession>
<gene>
    <name evidence="2" type="ORF">PTE30175_04261</name>
</gene>
<dbReference type="EMBL" id="CABPRZ010000022">
    <property type="protein sequence ID" value="VVE45034.1"/>
    <property type="molecule type" value="Genomic_DNA"/>
</dbReference>
<dbReference type="AlphaFoldDB" id="A0A5E4Y8Q6"/>
<keyword evidence="3" id="KW-1185">Reference proteome</keyword>
<proteinExistence type="predicted"/>
<sequence>MASDICNDTIDPTDASIDAAIAALEQQRSALTNAMFDLARLHRDLTALTVDAQTDPSAAARLAKLSSAMSAPSVRAQEGAVREIGRRLAHLSSALEAEAGLPRREDNAEPSGPSKARKLRPRLRRSGTNGFA</sequence>